<evidence type="ECO:0000256" key="2">
    <source>
        <dbReference type="SAM" id="Phobius"/>
    </source>
</evidence>
<gene>
    <name evidence="3" type="ORF">AC230_15695</name>
</gene>
<evidence type="ECO:0000256" key="1">
    <source>
        <dbReference type="SAM" id="MobiDB-lite"/>
    </source>
</evidence>
<proteinExistence type="predicted"/>
<dbReference type="PATRIC" id="fig|1678637.3.peg.3384"/>
<dbReference type="InterPro" id="IPR045629">
    <property type="entry name" value="DUF6232"/>
</dbReference>
<dbReference type="STRING" id="1678637.AC230_15695"/>
<feature type="region of interest" description="Disordered" evidence="1">
    <location>
        <begin position="1"/>
        <end position="24"/>
    </location>
</feature>
<dbReference type="Pfam" id="PF19744">
    <property type="entry name" value="DUF6232"/>
    <property type="match status" value="1"/>
</dbReference>
<evidence type="ECO:0000313" key="4">
    <source>
        <dbReference type="Proteomes" id="UP000037288"/>
    </source>
</evidence>
<keyword evidence="2" id="KW-0812">Transmembrane</keyword>
<feature type="transmembrane region" description="Helical" evidence="2">
    <location>
        <begin position="67"/>
        <end position="88"/>
    </location>
</feature>
<reference evidence="4" key="1">
    <citation type="submission" date="2015-07" db="EMBL/GenBank/DDBJ databases">
        <title>Draft genome sequence of Streptomyces sp. CMAA 1322, a bacterium isolated from Caatinga biome, from dry forest semiarid of Brazil.</title>
        <authorList>
            <person name="Santos S.N."/>
            <person name="Gacesa R."/>
            <person name="Taketani R.G."/>
            <person name="Long P.F."/>
            <person name="Melo I.S."/>
        </authorList>
    </citation>
    <scope>NUCLEOTIDE SEQUENCE [LARGE SCALE GENOMIC DNA]</scope>
    <source>
        <strain evidence="4">CMAA 1322</strain>
    </source>
</reference>
<accession>A0A0K9XEC0</accession>
<organism evidence="3 4">
    <name type="scientific">Streptomyces caatingaensis</name>
    <dbReference type="NCBI Taxonomy" id="1678637"/>
    <lineage>
        <taxon>Bacteria</taxon>
        <taxon>Bacillati</taxon>
        <taxon>Actinomycetota</taxon>
        <taxon>Actinomycetes</taxon>
        <taxon>Kitasatosporales</taxon>
        <taxon>Streptomycetaceae</taxon>
        <taxon>Streptomyces</taxon>
    </lineage>
</organism>
<protein>
    <submittedName>
        <fullName evidence="3">Uncharacterized protein</fullName>
    </submittedName>
</protein>
<dbReference type="AlphaFoldDB" id="A0A0K9XEC0"/>
<name>A0A0K9XEC0_9ACTN</name>
<feature type="transmembrane region" description="Helical" evidence="2">
    <location>
        <begin position="94"/>
        <end position="116"/>
    </location>
</feature>
<keyword evidence="4" id="KW-1185">Reference proteome</keyword>
<feature type="compositionally biased region" description="Pro residues" evidence="1">
    <location>
        <begin position="12"/>
        <end position="24"/>
    </location>
</feature>
<dbReference type="EMBL" id="LFXA01000009">
    <property type="protein sequence ID" value="KNB51764.1"/>
    <property type="molecule type" value="Genomic_DNA"/>
</dbReference>
<comment type="caution">
    <text evidence="3">The sequence shown here is derived from an EMBL/GenBank/DDBJ whole genome shotgun (WGS) entry which is preliminary data.</text>
</comment>
<keyword evidence="2" id="KW-0472">Membrane</keyword>
<evidence type="ECO:0000313" key="3">
    <source>
        <dbReference type="EMBL" id="KNB51764.1"/>
    </source>
</evidence>
<sequence>MATAQHPGLPDNAPPLPARPPAPPGTVDLRVTRRLLWVGRAAYPLQNIARVHTSTLQPRRKQAVIRFLRNVALTLAVAFGLTIVGGATSLSSEGAATGIITFVWLGTLAALILYVVQLLSVLAATPLHVLSVETSGPSHALVTSPDPHHLDQLVGRISHAIENPGAEFQVTVESIMVNPRSYYFGDNVNMYGGTGNVGMAS</sequence>
<dbReference type="Proteomes" id="UP000037288">
    <property type="component" value="Unassembled WGS sequence"/>
</dbReference>
<keyword evidence="2" id="KW-1133">Transmembrane helix</keyword>
<dbReference type="RefSeq" id="WP_049716776.1">
    <property type="nucleotide sequence ID" value="NZ_LFXA01000009.1"/>
</dbReference>